<evidence type="ECO:0000256" key="1">
    <source>
        <dbReference type="ARBA" id="ARBA00004370"/>
    </source>
</evidence>
<dbReference type="Pfam" id="PF05101">
    <property type="entry name" value="VirB3"/>
    <property type="match status" value="1"/>
</dbReference>
<comment type="caution">
    <text evidence="6">The sequence shown here is derived from an EMBL/GenBank/DDBJ whole genome shotgun (WGS) entry which is preliminary data.</text>
</comment>
<sequence length="110" mass="12504">MMREAIYKGATRPAMKAGVPLIPIVVVLMPIALVTLWVGSLVSPWAFLVGVSLDGAVYLWMRSVTARDDQRLTQWFKALKLNHLNSNRRLFGLRSYSAYRARGANDVWRR</sequence>
<keyword evidence="2 5" id="KW-0812">Transmembrane</keyword>
<evidence type="ECO:0000256" key="5">
    <source>
        <dbReference type="SAM" id="Phobius"/>
    </source>
</evidence>
<gene>
    <name evidence="6" type="ORF">HLB44_30720</name>
</gene>
<name>A0ABX2ERU9_9BURK</name>
<comment type="subcellular location">
    <subcellularLocation>
        <location evidence="1">Membrane</location>
    </subcellularLocation>
</comment>
<evidence type="ECO:0000313" key="7">
    <source>
        <dbReference type="Proteomes" id="UP000737171"/>
    </source>
</evidence>
<keyword evidence="3 5" id="KW-1133">Transmembrane helix</keyword>
<reference evidence="6 7" key="1">
    <citation type="submission" date="2020-05" db="EMBL/GenBank/DDBJ databases">
        <title>Aquincola sp. isolate from soil.</title>
        <authorList>
            <person name="Han J."/>
            <person name="Kim D.-U."/>
        </authorList>
    </citation>
    <scope>NUCLEOTIDE SEQUENCE [LARGE SCALE GENOMIC DNA]</scope>
    <source>
        <strain evidence="6 7">S2</strain>
    </source>
</reference>
<evidence type="ECO:0000313" key="6">
    <source>
        <dbReference type="EMBL" id="NRF71367.1"/>
    </source>
</evidence>
<organism evidence="6 7">
    <name type="scientific">Pseudaquabacterium terrae</name>
    <dbReference type="NCBI Taxonomy" id="2732868"/>
    <lineage>
        <taxon>Bacteria</taxon>
        <taxon>Pseudomonadati</taxon>
        <taxon>Pseudomonadota</taxon>
        <taxon>Betaproteobacteria</taxon>
        <taxon>Burkholderiales</taxon>
        <taxon>Sphaerotilaceae</taxon>
        <taxon>Pseudaquabacterium</taxon>
    </lineage>
</organism>
<feature type="transmembrane region" description="Helical" evidence="5">
    <location>
        <begin position="45"/>
        <end position="61"/>
    </location>
</feature>
<evidence type="ECO:0000256" key="2">
    <source>
        <dbReference type="ARBA" id="ARBA00022692"/>
    </source>
</evidence>
<feature type="transmembrane region" description="Helical" evidence="5">
    <location>
        <begin position="21"/>
        <end position="39"/>
    </location>
</feature>
<proteinExistence type="predicted"/>
<evidence type="ECO:0000256" key="3">
    <source>
        <dbReference type="ARBA" id="ARBA00022989"/>
    </source>
</evidence>
<keyword evidence="4 5" id="KW-0472">Membrane</keyword>
<evidence type="ECO:0000256" key="4">
    <source>
        <dbReference type="ARBA" id="ARBA00023136"/>
    </source>
</evidence>
<dbReference type="Proteomes" id="UP000737171">
    <property type="component" value="Unassembled WGS sequence"/>
</dbReference>
<dbReference type="InterPro" id="IPR007792">
    <property type="entry name" value="T4SS_VirB3/TrbD/AvhB"/>
</dbReference>
<keyword evidence="7" id="KW-1185">Reference proteome</keyword>
<dbReference type="EMBL" id="JABRWJ010000011">
    <property type="protein sequence ID" value="NRF71367.1"/>
    <property type="molecule type" value="Genomic_DNA"/>
</dbReference>
<accession>A0ABX2ERU9</accession>
<protein>
    <submittedName>
        <fullName evidence="6">VirB3 family type IV secretion system protein</fullName>
    </submittedName>
</protein>